<dbReference type="SUPFAM" id="SSF55073">
    <property type="entry name" value="Nucleotide cyclase"/>
    <property type="match status" value="1"/>
</dbReference>
<comment type="subcellular location">
    <subcellularLocation>
        <location evidence="1">Cell membrane</location>
        <topology evidence="1">Multi-pass membrane protein</topology>
    </subcellularLocation>
</comment>
<dbReference type="CDD" id="cd06225">
    <property type="entry name" value="HAMP"/>
    <property type="match status" value="1"/>
</dbReference>
<dbReference type="CDD" id="cd01949">
    <property type="entry name" value="GGDEF"/>
    <property type="match status" value="1"/>
</dbReference>
<dbReference type="PANTHER" id="PTHR45138">
    <property type="entry name" value="REGULATORY COMPONENTS OF SENSORY TRANSDUCTION SYSTEM"/>
    <property type="match status" value="1"/>
</dbReference>
<organism evidence="9">
    <name type="scientific">Oscillatoriales cyanobacterium SpSt-418</name>
    <dbReference type="NCBI Taxonomy" id="2282169"/>
    <lineage>
        <taxon>Bacteria</taxon>
        <taxon>Bacillati</taxon>
        <taxon>Cyanobacteriota</taxon>
        <taxon>Cyanophyceae</taxon>
        <taxon>Oscillatoriophycideae</taxon>
        <taxon>Oscillatoriales</taxon>
    </lineage>
</organism>
<comment type="caution">
    <text evidence="9">The sequence shown here is derived from an EMBL/GenBank/DDBJ whole genome shotgun (WGS) entry which is preliminary data.</text>
</comment>
<feature type="transmembrane region" description="Helical" evidence="6">
    <location>
        <begin position="20"/>
        <end position="41"/>
    </location>
</feature>
<dbReference type="GO" id="GO:1902201">
    <property type="term" value="P:negative regulation of bacterial-type flagellum-dependent cell motility"/>
    <property type="evidence" value="ECO:0007669"/>
    <property type="project" value="TreeGrafter"/>
</dbReference>
<keyword evidence="2" id="KW-1003">Cell membrane</keyword>
<evidence type="ECO:0000256" key="6">
    <source>
        <dbReference type="SAM" id="Phobius"/>
    </source>
</evidence>
<dbReference type="InterPro" id="IPR050469">
    <property type="entry name" value="Diguanylate_Cyclase"/>
</dbReference>
<keyword evidence="3 6" id="KW-0812">Transmembrane</keyword>
<dbReference type="PROSITE" id="PS50887">
    <property type="entry name" value="GGDEF"/>
    <property type="match status" value="1"/>
</dbReference>
<dbReference type="FunFam" id="3.30.70.270:FF:000001">
    <property type="entry name" value="Diguanylate cyclase domain protein"/>
    <property type="match status" value="1"/>
</dbReference>
<evidence type="ECO:0000256" key="5">
    <source>
        <dbReference type="ARBA" id="ARBA00023136"/>
    </source>
</evidence>
<evidence type="ECO:0000313" key="9">
    <source>
        <dbReference type="EMBL" id="HFN01474.1"/>
    </source>
</evidence>
<gene>
    <name evidence="9" type="ORF">ENR64_27755</name>
</gene>
<dbReference type="NCBIfam" id="TIGR00254">
    <property type="entry name" value="GGDEF"/>
    <property type="match status" value="1"/>
</dbReference>
<dbReference type="GO" id="GO:0052621">
    <property type="term" value="F:diguanylate cyclase activity"/>
    <property type="evidence" value="ECO:0007669"/>
    <property type="project" value="TreeGrafter"/>
</dbReference>
<evidence type="ECO:0000256" key="4">
    <source>
        <dbReference type="ARBA" id="ARBA00022989"/>
    </source>
</evidence>
<dbReference type="PANTHER" id="PTHR45138:SF9">
    <property type="entry name" value="DIGUANYLATE CYCLASE DGCM-RELATED"/>
    <property type="match status" value="1"/>
</dbReference>
<dbReference type="Gene3D" id="3.30.450.20">
    <property type="entry name" value="PAS domain"/>
    <property type="match status" value="1"/>
</dbReference>
<dbReference type="AlphaFoldDB" id="A0A7C3PIU8"/>
<reference evidence="9" key="1">
    <citation type="journal article" date="2020" name="mSystems">
        <title>Genome- and Community-Level Interaction Insights into Carbon Utilization and Element Cycling Functions of Hydrothermarchaeota in Hydrothermal Sediment.</title>
        <authorList>
            <person name="Zhou Z."/>
            <person name="Liu Y."/>
            <person name="Xu W."/>
            <person name="Pan J."/>
            <person name="Luo Z.H."/>
            <person name="Li M."/>
        </authorList>
    </citation>
    <scope>NUCLEOTIDE SEQUENCE [LARGE SCALE GENOMIC DNA]</scope>
    <source>
        <strain evidence="9">SpSt-418</strain>
    </source>
</reference>
<dbReference type="EMBL" id="DSRU01000412">
    <property type="protein sequence ID" value="HFN01474.1"/>
    <property type="molecule type" value="Genomic_DNA"/>
</dbReference>
<proteinExistence type="predicted"/>
<feature type="domain" description="HAMP" evidence="7">
    <location>
        <begin position="370"/>
        <end position="422"/>
    </location>
</feature>
<dbReference type="InterPro" id="IPR029787">
    <property type="entry name" value="Nucleotide_cyclase"/>
</dbReference>
<dbReference type="GO" id="GO:0005886">
    <property type="term" value="C:plasma membrane"/>
    <property type="evidence" value="ECO:0007669"/>
    <property type="project" value="UniProtKB-SubCell"/>
</dbReference>
<dbReference type="SMART" id="SM00304">
    <property type="entry name" value="HAMP"/>
    <property type="match status" value="1"/>
</dbReference>
<keyword evidence="4 6" id="KW-1133">Transmembrane helix</keyword>
<name>A0A7C3PIU8_9CYAN</name>
<protein>
    <submittedName>
        <fullName evidence="9">Diguanylate cyclase</fullName>
    </submittedName>
</protein>
<dbReference type="Gene3D" id="6.10.340.10">
    <property type="match status" value="1"/>
</dbReference>
<evidence type="ECO:0000256" key="3">
    <source>
        <dbReference type="ARBA" id="ARBA00022692"/>
    </source>
</evidence>
<accession>A0A7C3PIU8</accession>
<dbReference type="Pfam" id="PF00990">
    <property type="entry name" value="GGDEF"/>
    <property type="match status" value="1"/>
</dbReference>
<evidence type="ECO:0000256" key="1">
    <source>
        <dbReference type="ARBA" id="ARBA00004651"/>
    </source>
</evidence>
<keyword evidence="5 6" id="KW-0472">Membrane</keyword>
<feature type="domain" description="GGDEF" evidence="8">
    <location>
        <begin position="476"/>
        <end position="613"/>
    </location>
</feature>
<dbReference type="InterPro" id="IPR043128">
    <property type="entry name" value="Rev_trsase/Diguanyl_cyclase"/>
</dbReference>
<dbReference type="GO" id="GO:0007165">
    <property type="term" value="P:signal transduction"/>
    <property type="evidence" value="ECO:0007669"/>
    <property type="project" value="InterPro"/>
</dbReference>
<dbReference type="SMART" id="SM00267">
    <property type="entry name" value="GGDEF"/>
    <property type="match status" value="1"/>
</dbReference>
<dbReference type="PROSITE" id="PS50885">
    <property type="entry name" value="HAMP"/>
    <property type="match status" value="1"/>
</dbReference>
<dbReference type="InterPro" id="IPR029151">
    <property type="entry name" value="Sensor-like_sf"/>
</dbReference>
<dbReference type="InterPro" id="IPR000160">
    <property type="entry name" value="GGDEF_dom"/>
</dbReference>
<evidence type="ECO:0000259" key="7">
    <source>
        <dbReference type="PROSITE" id="PS50885"/>
    </source>
</evidence>
<dbReference type="SUPFAM" id="SSF103190">
    <property type="entry name" value="Sensory domain-like"/>
    <property type="match status" value="1"/>
</dbReference>
<dbReference type="InterPro" id="IPR033479">
    <property type="entry name" value="dCache_1"/>
</dbReference>
<dbReference type="CDD" id="cd12913">
    <property type="entry name" value="PDC1_MCP_like"/>
    <property type="match status" value="1"/>
</dbReference>
<dbReference type="InterPro" id="IPR003660">
    <property type="entry name" value="HAMP_dom"/>
</dbReference>
<sequence length="626" mass="70286">METHCPKKSLKDLKIPLRFVLIVPFVLQILGAVGLVGYLSYRSGQYSVEKLADELMIETSNRIQQHLDSYLGKVQEINRTNVDAFESGILDLNDFNTLGKYFYRQLRAFNFAYVNFGSKEGGFVGAGYGMDSRLEIAEVRRSDPTTLYAYSVNQQGDRLRLKDTSKNPQTHTSPWYLDAVRLGKPIWSSIYTWGDSRNRISMSASTPLYTPQKQLIGVLGIDLELTQISHFLQTLDRRSASHIFIVERSGLIVASSEDEPPAFIDNNQTIRRKALNSREPVIREVTQDLIQRFGNLHAIAQPQSFRPLLNQNPFVRVIPYQDQYGLDWLVVIVIPESEFMSEIQTGTRTTISLCLLTLVIATGLGIITSNLIAAPILRLNQASRKIASGELSQVVEIKGVSELASLVHSFNDMASQLQASFQTLENRVQERTSELIVAKNQLELLVNSDGLTQISNRRCFDHYLNVEWGRHQREQKPLAVILIDIDYFKRYNDSNGHQMGDDCLIRVAQAIAKVPQRPTDLVARYGGEEFAVILSNTHREGALKIAAGIQTAIAALKIPHQCSDVSNYITLSMGIASLIPTSKQTPETIIAYADQALYTAKNQGRNQAIAYVNNDLWVAAEWKHPN</sequence>
<evidence type="ECO:0000259" key="8">
    <source>
        <dbReference type="PROSITE" id="PS50887"/>
    </source>
</evidence>
<dbReference type="SUPFAM" id="SSF158472">
    <property type="entry name" value="HAMP domain-like"/>
    <property type="match status" value="1"/>
</dbReference>
<evidence type="ECO:0000256" key="2">
    <source>
        <dbReference type="ARBA" id="ARBA00022475"/>
    </source>
</evidence>
<dbReference type="Gene3D" id="3.30.70.270">
    <property type="match status" value="1"/>
</dbReference>
<dbReference type="Pfam" id="PF02743">
    <property type="entry name" value="dCache_1"/>
    <property type="match status" value="1"/>
</dbReference>
<dbReference type="Pfam" id="PF00672">
    <property type="entry name" value="HAMP"/>
    <property type="match status" value="1"/>
</dbReference>
<dbReference type="GO" id="GO:0043709">
    <property type="term" value="P:cell adhesion involved in single-species biofilm formation"/>
    <property type="evidence" value="ECO:0007669"/>
    <property type="project" value="TreeGrafter"/>
</dbReference>
<feature type="transmembrane region" description="Helical" evidence="6">
    <location>
        <begin position="355"/>
        <end position="377"/>
    </location>
</feature>